<reference evidence="2" key="1">
    <citation type="submission" date="2023-05" db="EMBL/GenBank/DDBJ databases">
        <title>Nepenthes gracilis genome sequencing.</title>
        <authorList>
            <person name="Fukushima K."/>
        </authorList>
    </citation>
    <scope>NUCLEOTIDE SEQUENCE</scope>
    <source>
        <strain evidence="2">SING2019-196</strain>
    </source>
</reference>
<evidence type="ECO:0000313" key="2">
    <source>
        <dbReference type="EMBL" id="GMH00811.1"/>
    </source>
</evidence>
<keyword evidence="3" id="KW-1185">Reference proteome</keyword>
<feature type="region of interest" description="Disordered" evidence="1">
    <location>
        <begin position="44"/>
        <end position="103"/>
    </location>
</feature>
<organism evidence="2 3">
    <name type="scientific">Nepenthes gracilis</name>
    <name type="common">Slender pitcher plant</name>
    <dbReference type="NCBI Taxonomy" id="150966"/>
    <lineage>
        <taxon>Eukaryota</taxon>
        <taxon>Viridiplantae</taxon>
        <taxon>Streptophyta</taxon>
        <taxon>Embryophyta</taxon>
        <taxon>Tracheophyta</taxon>
        <taxon>Spermatophyta</taxon>
        <taxon>Magnoliopsida</taxon>
        <taxon>eudicotyledons</taxon>
        <taxon>Gunneridae</taxon>
        <taxon>Pentapetalae</taxon>
        <taxon>Caryophyllales</taxon>
        <taxon>Nepenthaceae</taxon>
        <taxon>Nepenthes</taxon>
    </lineage>
</organism>
<gene>
    <name evidence="2" type="ORF">Nepgr_002650</name>
</gene>
<dbReference type="EMBL" id="BSYO01000002">
    <property type="protein sequence ID" value="GMH00811.1"/>
    <property type="molecule type" value="Genomic_DNA"/>
</dbReference>
<feature type="compositionally biased region" description="Basic and acidic residues" evidence="1">
    <location>
        <begin position="17"/>
        <end position="31"/>
    </location>
</feature>
<name>A0AAD3P785_NEPGR</name>
<evidence type="ECO:0000256" key="1">
    <source>
        <dbReference type="SAM" id="MobiDB-lite"/>
    </source>
</evidence>
<dbReference type="AlphaFoldDB" id="A0AAD3P785"/>
<dbReference type="Proteomes" id="UP001279734">
    <property type="component" value="Unassembled WGS sequence"/>
</dbReference>
<proteinExistence type="predicted"/>
<protein>
    <submittedName>
        <fullName evidence="2">Uncharacterized protein</fullName>
    </submittedName>
</protein>
<feature type="region of interest" description="Disordered" evidence="1">
    <location>
        <begin position="1"/>
        <end position="31"/>
    </location>
</feature>
<evidence type="ECO:0000313" key="3">
    <source>
        <dbReference type="Proteomes" id="UP001279734"/>
    </source>
</evidence>
<sequence>MSTAEKGLENQWGVRPIGEHNPHEGHMWRDGTESGIKALGEHALRSRGGSESSEVFVNGPLEASLRPRPRQPQFGNYSQPREMGTQPSTRTCEGKGVDLPKPPPGGPPIPVEVPQFDECPLKSPGFLQNSNFDHSLTVASVATHWGEIALPSGALTSPCNEPLIDHGPAAAEPGSHGLSCAEQVEFLSPDSAGPGMVSHVPLPVDEFDPIPGPLWSALSFNGGAADSQFFCSSELMLELAVLFYCGDFVCCWNILLGSFPLLNGCWANLVHRLIAGFLVLKERGAALLMYW</sequence>
<feature type="compositionally biased region" description="Polar residues" evidence="1">
    <location>
        <begin position="73"/>
        <end position="91"/>
    </location>
</feature>
<accession>A0AAD3P785</accession>
<comment type="caution">
    <text evidence="2">The sequence shown here is derived from an EMBL/GenBank/DDBJ whole genome shotgun (WGS) entry which is preliminary data.</text>
</comment>